<organism evidence="2 3">
    <name type="scientific">Deinococcus hohokamensis</name>
    <dbReference type="NCBI Taxonomy" id="309883"/>
    <lineage>
        <taxon>Bacteria</taxon>
        <taxon>Thermotogati</taxon>
        <taxon>Deinococcota</taxon>
        <taxon>Deinococci</taxon>
        <taxon>Deinococcales</taxon>
        <taxon>Deinococcaceae</taxon>
        <taxon>Deinococcus</taxon>
    </lineage>
</organism>
<dbReference type="InterPro" id="IPR033932">
    <property type="entry name" value="YtcJ-like"/>
</dbReference>
<name>A0ABV9I791_9DEIO</name>
<dbReference type="InterPro" id="IPR011059">
    <property type="entry name" value="Metal-dep_hydrolase_composite"/>
</dbReference>
<dbReference type="InterPro" id="IPR013108">
    <property type="entry name" value="Amidohydro_3"/>
</dbReference>
<accession>A0ABV9I791</accession>
<dbReference type="Pfam" id="PF07969">
    <property type="entry name" value="Amidohydro_3"/>
    <property type="match status" value="1"/>
</dbReference>
<dbReference type="PANTHER" id="PTHR22642:SF2">
    <property type="entry name" value="PROTEIN LONG AFTER FAR-RED 3"/>
    <property type="match status" value="1"/>
</dbReference>
<dbReference type="SUPFAM" id="SSF51556">
    <property type="entry name" value="Metallo-dependent hydrolases"/>
    <property type="match status" value="1"/>
</dbReference>
<dbReference type="SUPFAM" id="SSF51338">
    <property type="entry name" value="Composite domain of metallo-dependent hydrolases"/>
    <property type="match status" value="1"/>
</dbReference>
<protein>
    <submittedName>
        <fullName evidence="2">Amidohydrolase</fullName>
        <ecNumber evidence="2">3.5.-.-</ecNumber>
    </submittedName>
</protein>
<dbReference type="CDD" id="cd01300">
    <property type="entry name" value="YtcJ_like"/>
    <property type="match status" value="1"/>
</dbReference>
<dbReference type="Gene3D" id="3.20.20.140">
    <property type="entry name" value="Metal-dependent hydrolases"/>
    <property type="match status" value="1"/>
</dbReference>
<evidence type="ECO:0000313" key="2">
    <source>
        <dbReference type="EMBL" id="MFC4638115.1"/>
    </source>
</evidence>
<dbReference type="PANTHER" id="PTHR22642">
    <property type="entry name" value="IMIDAZOLONEPROPIONASE"/>
    <property type="match status" value="1"/>
</dbReference>
<dbReference type="InterPro" id="IPR032466">
    <property type="entry name" value="Metal_Hydrolase"/>
</dbReference>
<evidence type="ECO:0000313" key="3">
    <source>
        <dbReference type="Proteomes" id="UP001595952"/>
    </source>
</evidence>
<proteinExistence type="predicted"/>
<dbReference type="GO" id="GO:0016787">
    <property type="term" value="F:hydrolase activity"/>
    <property type="evidence" value="ECO:0007669"/>
    <property type="project" value="UniProtKB-KW"/>
</dbReference>
<evidence type="ECO:0000259" key="1">
    <source>
        <dbReference type="Pfam" id="PF07969"/>
    </source>
</evidence>
<comment type="caution">
    <text evidence="2">The sequence shown here is derived from an EMBL/GenBank/DDBJ whole genome shotgun (WGS) entry which is preliminary data.</text>
</comment>
<dbReference type="EC" id="3.5.-.-" evidence="2"/>
<feature type="domain" description="Amidohydrolase 3" evidence="1">
    <location>
        <begin position="51"/>
        <end position="489"/>
    </location>
</feature>
<keyword evidence="3" id="KW-1185">Reference proteome</keyword>
<dbReference type="Gene3D" id="3.10.310.70">
    <property type="match status" value="1"/>
</dbReference>
<keyword evidence="2" id="KW-0378">Hydrolase</keyword>
<gene>
    <name evidence="2" type="ORF">ACFO0D_07150</name>
</gene>
<dbReference type="EMBL" id="JBHSEI010000004">
    <property type="protein sequence ID" value="MFC4638115.1"/>
    <property type="molecule type" value="Genomic_DNA"/>
</dbReference>
<sequence length="499" mass="52933">MSLPLTVIHARTLTQDEARPEVDAVLVGAGRVLATGSREDMRALAPSAAVLDHRDTLLTPGLCDAHIHLVSYGFSLSELGLHGTGSVQEVLSRVAARAATLPPGTWIRGGGFLMTELGLTEYPEAALLDEVSPHHPVLLYSRDLHMAWANSAALRAAGVTTETPDPEGGRIVRPLGTLLETATELVARALPAPTEAQYLAAARAGADDLAARGYVSAHTMAFEAPEAPRALQTLAARAELPLRVWACLPHERLDHARDLGLALNPGGLFQWGGVKFFADGALGSRTAWLHSPGFADGSGTGIPLDPPELIRERGRQALALGLTPVTHAIGDRANTEVLDVYDDLRAEARARGVRLRIEHTQHLRPEDVARFQGLTASVQPIHMQADAAMIRTLMPHLEGRSYAFRSLQAAGAVLAFGSDAPVAPPNPQANFAAATTRLGDDGQPLAPGEALSEQEVLWAHTRGPAIAAGWEDEGVIRPGARAAFTLWDRLGGEAKALVL</sequence>
<dbReference type="Gene3D" id="2.30.40.10">
    <property type="entry name" value="Urease, subunit C, domain 1"/>
    <property type="match status" value="1"/>
</dbReference>
<dbReference type="RefSeq" id="WP_380061127.1">
    <property type="nucleotide sequence ID" value="NZ_JBHSEI010000004.1"/>
</dbReference>
<dbReference type="Proteomes" id="UP001595952">
    <property type="component" value="Unassembled WGS sequence"/>
</dbReference>
<reference evidence="3" key="1">
    <citation type="journal article" date="2019" name="Int. J. Syst. Evol. Microbiol.">
        <title>The Global Catalogue of Microorganisms (GCM) 10K type strain sequencing project: providing services to taxonomists for standard genome sequencing and annotation.</title>
        <authorList>
            <consortium name="The Broad Institute Genomics Platform"/>
            <consortium name="The Broad Institute Genome Sequencing Center for Infectious Disease"/>
            <person name="Wu L."/>
            <person name="Ma J."/>
        </authorList>
    </citation>
    <scope>NUCLEOTIDE SEQUENCE [LARGE SCALE GENOMIC DNA]</scope>
    <source>
        <strain evidence="3">CCUG 55995</strain>
    </source>
</reference>